<dbReference type="Pfam" id="PF04672">
    <property type="entry name" value="Methyltransf_19"/>
    <property type="match status" value="1"/>
</dbReference>
<dbReference type="Gene3D" id="3.40.50.150">
    <property type="entry name" value="Vaccinia Virus protein VP39"/>
    <property type="match status" value="1"/>
</dbReference>
<protein>
    <submittedName>
        <fullName evidence="1">S-adenosyl methyltransferase</fullName>
    </submittedName>
</protein>
<dbReference type="SUPFAM" id="SSF53335">
    <property type="entry name" value="S-adenosyl-L-methionine-dependent methyltransferases"/>
    <property type="match status" value="1"/>
</dbReference>
<keyword evidence="1" id="KW-0489">Methyltransferase</keyword>
<dbReference type="EMBL" id="SLXQ01000009">
    <property type="protein sequence ID" value="TCP49362.1"/>
    <property type="molecule type" value="Genomic_DNA"/>
</dbReference>
<reference evidence="1 2" key="1">
    <citation type="submission" date="2019-03" db="EMBL/GenBank/DDBJ databases">
        <title>Genomic Encyclopedia of Type Strains, Phase IV (KMG-IV): sequencing the most valuable type-strain genomes for metagenomic binning, comparative biology and taxonomic classification.</title>
        <authorList>
            <person name="Goeker M."/>
        </authorList>
    </citation>
    <scope>NUCLEOTIDE SEQUENCE [LARGE SCALE GENOMIC DNA]</scope>
    <source>
        <strain evidence="1 2">DSM 45765</strain>
    </source>
</reference>
<dbReference type="Proteomes" id="UP000294911">
    <property type="component" value="Unassembled WGS sequence"/>
</dbReference>
<name>A0A4R2QJ18_9PSEU</name>
<sequence length="287" mass="31753">MSWDALKSQASETTEAGLSSARVDTTTASVARVYDRFLSGKDNYEVDRAVYEQVLQIAPQAPQIARDNRAWLIRVVRFLTNNAGINQFLDCGAGLPTAENTHEAAQRLNREARVIYMDNDPVVAAHGRALLEENDRTHLVMGDLTKPDEILSNPTVRKHLDFDQPLALMHCATMHHVPDSDGPRDIMKTYVDALPSGSYLALTHFHDPGEADPEGHELARFIEGVFANSSMGSGFFRSREEIESLFCGLPLVEPGLTNLNDWWPDGPRLGDVPPVDRVLLGALARKP</sequence>
<dbReference type="PIRSF" id="PIRSF017393">
    <property type="entry name" value="MTase_SAV2177"/>
    <property type="match status" value="1"/>
</dbReference>
<dbReference type="GO" id="GO:0032259">
    <property type="term" value="P:methylation"/>
    <property type="evidence" value="ECO:0007669"/>
    <property type="project" value="UniProtKB-KW"/>
</dbReference>
<dbReference type="InterPro" id="IPR006764">
    <property type="entry name" value="SAM_dep_MeTrfase_SAV2177_type"/>
</dbReference>
<proteinExistence type="predicted"/>
<evidence type="ECO:0000313" key="1">
    <source>
        <dbReference type="EMBL" id="TCP49362.1"/>
    </source>
</evidence>
<keyword evidence="2" id="KW-1185">Reference proteome</keyword>
<accession>A0A4R2QJ18</accession>
<dbReference type="GO" id="GO:0008168">
    <property type="term" value="F:methyltransferase activity"/>
    <property type="evidence" value="ECO:0007669"/>
    <property type="project" value="UniProtKB-KW"/>
</dbReference>
<keyword evidence="1" id="KW-0808">Transferase</keyword>
<dbReference type="InterPro" id="IPR029063">
    <property type="entry name" value="SAM-dependent_MTases_sf"/>
</dbReference>
<comment type="caution">
    <text evidence="1">The sequence shown here is derived from an EMBL/GenBank/DDBJ whole genome shotgun (WGS) entry which is preliminary data.</text>
</comment>
<gene>
    <name evidence="1" type="ORF">EV191_109184</name>
</gene>
<dbReference type="AlphaFoldDB" id="A0A4R2QJ18"/>
<dbReference type="RefSeq" id="WP_341539629.1">
    <property type="nucleotide sequence ID" value="NZ_SLXQ01000009.1"/>
</dbReference>
<organism evidence="1 2">
    <name type="scientific">Tamaricihabitans halophyticus</name>
    <dbReference type="NCBI Taxonomy" id="1262583"/>
    <lineage>
        <taxon>Bacteria</taxon>
        <taxon>Bacillati</taxon>
        <taxon>Actinomycetota</taxon>
        <taxon>Actinomycetes</taxon>
        <taxon>Pseudonocardiales</taxon>
        <taxon>Pseudonocardiaceae</taxon>
        <taxon>Tamaricihabitans</taxon>
    </lineage>
</organism>
<dbReference type="CDD" id="cd02440">
    <property type="entry name" value="AdoMet_MTases"/>
    <property type="match status" value="1"/>
</dbReference>
<evidence type="ECO:0000313" key="2">
    <source>
        <dbReference type="Proteomes" id="UP000294911"/>
    </source>
</evidence>